<dbReference type="SUPFAM" id="SSF48150">
    <property type="entry name" value="DNA-glycosylase"/>
    <property type="match status" value="1"/>
</dbReference>
<feature type="compositionally biased region" description="Basic and acidic residues" evidence="2">
    <location>
        <begin position="47"/>
        <end position="56"/>
    </location>
</feature>
<proteinExistence type="predicted"/>
<dbReference type="InterPro" id="IPR005019">
    <property type="entry name" value="Adenine_glyco"/>
</dbReference>
<dbReference type="Gene3D" id="1.10.340.30">
    <property type="entry name" value="Hypothetical protein, domain 2"/>
    <property type="match status" value="1"/>
</dbReference>
<feature type="binding site" evidence="1">
    <location>
        <position position="251"/>
    </location>
    <ligand>
        <name>Zn(2+)</name>
        <dbReference type="ChEBI" id="CHEBI:29105"/>
    </ligand>
</feature>
<feature type="compositionally biased region" description="Low complexity" evidence="2">
    <location>
        <begin position="99"/>
        <end position="111"/>
    </location>
</feature>
<feature type="compositionally biased region" description="Low complexity" evidence="2">
    <location>
        <begin position="28"/>
        <end position="42"/>
    </location>
</feature>
<evidence type="ECO:0000256" key="1">
    <source>
        <dbReference type="PIRSR" id="PIRSR605019-1"/>
    </source>
</evidence>
<feature type="compositionally biased region" description="Gly residues" evidence="2">
    <location>
        <begin position="112"/>
        <end position="127"/>
    </location>
</feature>
<comment type="caution">
    <text evidence="3">The sequence shown here is derived from an EMBL/GenBank/DDBJ whole genome shotgun (WGS) entry which is preliminary data.</text>
</comment>
<dbReference type="PANTHER" id="PTHR31116">
    <property type="entry name" value="OS04G0501200 PROTEIN"/>
    <property type="match status" value="1"/>
</dbReference>
<keyword evidence="1" id="KW-0479">Metal-binding</keyword>
<accession>A0A7J8PZX6</accession>
<organism evidence="3 4">
    <name type="scientific">Gossypium raimondii</name>
    <name type="common">Peruvian cotton</name>
    <name type="synonym">Gossypium klotzschianum subsp. raimondii</name>
    <dbReference type="NCBI Taxonomy" id="29730"/>
    <lineage>
        <taxon>Eukaryota</taxon>
        <taxon>Viridiplantae</taxon>
        <taxon>Streptophyta</taxon>
        <taxon>Embryophyta</taxon>
        <taxon>Tracheophyta</taxon>
        <taxon>Spermatophyta</taxon>
        <taxon>Magnoliopsida</taxon>
        <taxon>eudicotyledons</taxon>
        <taxon>Gunneridae</taxon>
        <taxon>Pentapetalae</taxon>
        <taxon>rosids</taxon>
        <taxon>malvids</taxon>
        <taxon>Malvales</taxon>
        <taxon>Malvaceae</taxon>
        <taxon>Malvoideae</taxon>
        <taxon>Gossypium</taxon>
    </lineage>
</organism>
<gene>
    <name evidence="3" type="ORF">Gorai_011696</name>
</gene>
<dbReference type="GO" id="GO:0046872">
    <property type="term" value="F:metal ion binding"/>
    <property type="evidence" value="ECO:0007669"/>
    <property type="project" value="UniProtKB-KW"/>
</dbReference>
<dbReference type="Proteomes" id="UP000593578">
    <property type="component" value="Unassembled WGS sequence"/>
</dbReference>
<dbReference type="AlphaFoldDB" id="A0A7J8PZX6"/>
<dbReference type="GO" id="GO:0008725">
    <property type="term" value="F:DNA-3-methyladenine glycosylase activity"/>
    <property type="evidence" value="ECO:0007669"/>
    <property type="project" value="InterPro"/>
</dbReference>
<dbReference type="EMBL" id="JABEZZ010000009">
    <property type="protein sequence ID" value="MBA0594805.1"/>
    <property type="molecule type" value="Genomic_DNA"/>
</dbReference>
<dbReference type="PANTHER" id="PTHR31116:SF47">
    <property type="entry name" value="DNA-3-METHYLADENINE GLYCOSYLASE 1-LIKE"/>
    <property type="match status" value="1"/>
</dbReference>
<name>A0A7J8PZX6_GOSRA</name>
<evidence type="ECO:0000256" key="2">
    <source>
        <dbReference type="SAM" id="MobiDB-lite"/>
    </source>
</evidence>
<evidence type="ECO:0000313" key="3">
    <source>
        <dbReference type="EMBL" id="MBA0594805.1"/>
    </source>
</evidence>
<dbReference type="Pfam" id="PF03352">
    <property type="entry name" value="Adenine_glyco"/>
    <property type="match status" value="1"/>
</dbReference>
<dbReference type="GO" id="GO:0006284">
    <property type="term" value="P:base-excision repair"/>
    <property type="evidence" value="ECO:0007669"/>
    <property type="project" value="InterPro"/>
</dbReference>
<feature type="region of interest" description="Disordered" evidence="2">
    <location>
        <begin position="1"/>
        <end position="73"/>
    </location>
</feature>
<sequence>MSGPPRVRSANTATEMEARSVLGPAGNKVPTKPAPKSTKKPVQQTPEGKDKEKVKELVTPQKKPTPAPQSLTLTASILRQQERKAGNFSMSLSCLSDGGASSSSAGSSSSGMTGGGGRRGSKHGIGVGVRRKQSGPKGESEVIVVDSGEGGCLDNKKRCGWVTTNSVSASNIYRCICWKEWIGNIEELCTRYLAKVSRDVQMEGFGLKLNGGLEKDRPRLLGPFPTKVLRLLLMYHLLLVYFSDLCYVAFHDEEWGVPVNDDKKLFELLSLSGALAELTWPTILSKRHLFRDTFLEFDPRAVSKLSEKKIGAPGGPASSLLSELKIRGIIENARQICKAWTYSHD</sequence>
<dbReference type="InterPro" id="IPR011257">
    <property type="entry name" value="DNA_glycosylase"/>
</dbReference>
<evidence type="ECO:0000313" key="4">
    <source>
        <dbReference type="Proteomes" id="UP000593578"/>
    </source>
</evidence>
<feature type="region of interest" description="Disordered" evidence="2">
    <location>
        <begin position="99"/>
        <end position="141"/>
    </location>
</feature>
<protein>
    <submittedName>
        <fullName evidence="3">Uncharacterized protein</fullName>
    </submittedName>
</protein>
<keyword evidence="1" id="KW-0862">Zinc</keyword>
<reference evidence="3 4" key="1">
    <citation type="journal article" date="2019" name="Genome Biol. Evol.">
        <title>Insights into the evolution of the New World diploid cottons (Gossypium, subgenus Houzingenia) based on genome sequencing.</title>
        <authorList>
            <person name="Grover C.E."/>
            <person name="Arick M.A. 2nd"/>
            <person name="Thrash A."/>
            <person name="Conover J.L."/>
            <person name="Sanders W.S."/>
            <person name="Peterson D.G."/>
            <person name="Frelichowski J.E."/>
            <person name="Scheffler J.A."/>
            <person name="Scheffler B.E."/>
            <person name="Wendel J.F."/>
        </authorList>
    </citation>
    <scope>NUCLEOTIDE SEQUENCE [LARGE SCALE GENOMIC DNA]</scope>
    <source>
        <strain evidence="3">8</strain>
        <tissue evidence="3">Leaf</tissue>
    </source>
</reference>